<protein>
    <submittedName>
        <fullName evidence="2">Tryptophan 7-halogenase</fullName>
    </submittedName>
</protein>
<dbReference type="Pfam" id="PF01494">
    <property type="entry name" value="FAD_binding_3"/>
    <property type="match status" value="1"/>
</dbReference>
<evidence type="ECO:0000313" key="3">
    <source>
        <dbReference type="Proteomes" id="UP001225378"/>
    </source>
</evidence>
<keyword evidence="3" id="KW-1185">Reference proteome</keyword>
<dbReference type="PANTHER" id="PTHR43747">
    <property type="entry name" value="FAD-BINDING PROTEIN"/>
    <property type="match status" value="1"/>
</dbReference>
<dbReference type="EMBL" id="CP157743">
    <property type="protein sequence ID" value="XBS21625.1"/>
    <property type="molecule type" value="Genomic_DNA"/>
</dbReference>
<name>A0AAU7NX44_9GAMM</name>
<organism evidence="2 3">
    <name type="scientific">Methylomarinum roseum</name>
    <dbReference type="NCBI Taxonomy" id="3067653"/>
    <lineage>
        <taxon>Bacteria</taxon>
        <taxon>Pseudomonadati</taxon>
        <taxon>Pseudomonadota</taxon>
        <taxon>Gammaproteobacteria</taxon>
        <taxon>Methylococcales</taxon>
        <taxon>Methylococcaceae</taxon>
        <taxon>Methylomarinum</taxon>
    </lineage>
</organism>
<dbReference type="Gene3D" id="3.50.50.60">
    <property type="entry name" value="FAD/NAD(P)-binding domain"/>
    <property type="match status" value="1"/>
</dbReference>
<dbReference type="InterPro" id="IPR050816">
    <property type="entry name" value="Flavin-dep_Halogenase_NPB"/>
</dbReference>
<dbReference type="GO" id="GO:0071949">
    <property type="term" value="F:FAD binding"/>
    <property type="evidence" value="ECO:0007669"/>
    <property type="project" value="InterPro"/>
</dbReference>
<accession>A0AAU7NX44</accession>
<dbReference type="RefSeq" id="WP_305909382.1">
    <property type="nucleotide sequence ID" value="NZ_CP157743.1"/>
</dbReference>
<gene>
    <name evidence="2" type="ORF">Q9L42_005740</name>
</gene>
<reference evidence="2 3" key="1">
    <citation type="journal article" date="2024" name="Microbiology">
        <title>Methylomarinum rosea sp. nov., a novel halophilic methanotrophic bacterium from the hypersaline Lake Elton.</title>
        <authorList>
            <person name="Suleimanov R.Z."/>
            <person name="Oshkin I.Y."/>
            <person name="Danilova O.V."/>
            <person name="Suzina N.E."/>
            <person name="Dedysh S.N."/>
        </authorList>
    </citation>
    <scope>NUCLEOTIDE SEQUENCE [LARGE SCALE GENOMIC DNA]</scope>
    <source>
        <strain evidence="2 3">Ch1-1</strain>
    </source>
</reference>
<dbReference type="InterPro" id="IPR002938">
    <property type="entry name" value="FAD-bd"/>
</dbReference>
<dbReference type="AlphaFoldDB" id="A0AAU7NX44"/>
<dbReference type="InterPro" id="IPR036188">
    <property type="entry name" value="FAD/NAD-bd_sf"/>
</dbReference>
<evidence type="ECO:0000259" key="1">
    <source>
        <dbReference type="Pfam" id="PF01494"/>
    </source>
</evidence>
<sequence length="415" mass="46410">MGDRAHVIIIGAGPAGAIAAALLNNKGYQVSIVEREAFPRFSIGESLLPQCMEFIEQAGMLDAVREAGFQLKTGAAFLHRDKYSEFCFADKYTPGFDFTYQVQRDRFDALLADEAQRMGCEIRWRQQVIAADFTGGQPELTVRDLVSGQDYQLAGDFVLDASGFGRVLPRLLALEKPSDFPMRQALFTHLEDRIDDASYDRDKIRIIVHPELSDVWYWLIPFSNGRCSLGVVGETQVFDSPGDDKQAVLHRFIAEEPGLSALLQNARFDTAVNSLNGYSANVTSLHGPGYALLGNAGEFLDPVFSSGVTIAMKSACLAVEVLDRQLSGEPVDWQRDFAEPLQKGVETFRTFVTSWYDGGFQDVVFYRHLKKAEQKNNIKQMICSILAGYVWDESNPYVKNSRLRLRTLVELCREA</sequence>
<dbReference type="KEGG" id="mech:Q9L42_005740"/>
<dbReference type="Proteomes" id="UP001225378">
    <property type="component" value="Chromosome"/>
</dbReference>
<proteinExistence type="predicted"/>
<evidence type="ECO:0000313" key="2">
    <source>
        <dbReference type="EMBL" id="XBS21625.1"/>
    </source>
</evidence>
<feature type="domain" description="FAD-binding" evidence="1">
    <location>
        <begin position="5"/>
        <end position="164"/>
    </location>
</feature>
<dbReference type="SUPFAM" id="SSF51905">
    <property type="entry name" value="FAD/NAD(P)-binding domain"/>
    <property type="match status" value="1"/>
</dbReference>
<dbReference type="PANTHER" id="PTHR43747:SF1">
    <property type="entry name" value="SLR1998 PROTEIN"/>
    <property type="match status" value="1"/>
</dbReference>